<feature type="domain" description="3'-5' exonuclease" evidence="3">
    <location>
        <begin position="5"/>
        <end position="110"/>
    </location>
</feature>
<evidence type="ECO:0008006" key="5">
    <source>
        <dbReference type="Google" id="ProtNLM"/>
    </source>
</evidence>
<evidence type="ECO:0000313" key="4">
    <source>
        <dbReference type="EMBL" id="KKK72206.1"/>
    </source>
</evidence>
<dbReference type="SUPFAM" id="SSF53098">
    <property type="entry name" value="Ribonuclease H-like"/>
    <property type="match status" value="1"/>
</dbReference>
<dbReference type="InterPro" id="IPR012337">
    <property type="entry name" value="RNaseH-like_sf"/>
</dbReference>
<reference evidence="4" key="1">
    <citation type="journal article" date="2015" name="Nature">
        <title>Complex archaea that bridge the gap between prokaryotes and eukaryotes.</title>
        <authorList>
            <person name="Spang A."/>
            <person name="Saw J.H."/>
            <person name="Jorgensen S.L."/>
            <person name="Zaremba-Niedzwiedzka K."/>
            <person name="Martijn J."/>
            <person name="Lind A.E."/>
            <person name="van Eijk R."/>
            <person name="Schleper C."/>
            <person name="Guy L."/>
            <person name="Ettema T.J."/>
        </authorList>
    </citation>
    <scope>NUCLEOTIDE SEQUENCE</scope>
</reference>
<dbReference type="Gene3D" id="1.20.1060.10">
    <property type="entry name" value="Taq DNA Polymerase, Chain T, domain 4"/>
    <property type="match status" value="1"/>
</dbReference>
<feature type="non-terminal residue" evidence="4">
    <location>
        <position position="1"/>
    </location>
</feature>
<comment type="caution">
    <text evidence="4">The sequence shown here is derived from an EMBL/GenBank/DDBJ whole genome shotgun (WGS) entry which is preliminary data.</text>
</comment>
<evidence type="ECO:0000256" key="1">
    <source>
        <dbReference type="ARBA" id="ARBA00022705"/>
    </source>
</evidence>
<dbReference type="PANTHER" id="PTHR10133">
    <property type="entry name" value="DNA POLYMERASE I"/>
    <property type="match status" value="1"/>
</dbReference>
<dbReference type="Pfam" id="PF00476">
    <property type="entry name" value="DNA_pol_A"/>
    <property type="match status" value="1"/>
</dbReference>
<proteinExistence type="predicted"/>
<dbReference type="GO" id="GO:0003677">
    <property type="term" value="F:DNA binding"/>
    <property type="evidence" value="ECO:0007669"/>
    <property type="project" value="InterPro"/>
</dbReference>
<dbReference type="InterPro" id="IPR002298">
    <property type="entry name" value="DNA_polymerase_A"/>
</dbReference>
<dbReference type="Gene3D" id="3.30.420.10">
    <property type="entry name" value="Ribonuclease H-like superfamily/Ribonuclease H"/>
    <property type="match status" value="1"/>
</dbReference>
<evidence type="ECO:0000259" key="2">
    <source>
        <dbReference type="Pfam" id="PF00476"/>
    </source>
</evidence>
<dbReference type="EMBL" id="LAZR01057366">
    <property type="protein sequence ID" value="KKK72206.1"/>
    <property type="molecule type" value="Genomic_DNA"/>
</dbReference>
<dbReference type="InterPro" id="IPR001098">
    <property type="entry name" value="DNA-dir_DNA_pol_A_palm_dom"/>
</dbReference>
<dbReference type="GO" id="GO:0006302">
    <property type="term" value="P:double-strand break repair"/>
    <property type="evidence" value="ECO:0007669"/>
    <property type="project" value="TreeGrafter"/>
</dbReference>
<organism evidence="4">
    <name type="scientific">marine sediment metagenome</name>
    <dbReference type="NCBI Taxonomy" id="412755"/>
    <lineage>
        <taxon>unclassified sequences</taxon>
        <taxon>metagenomes</taxon>
        <taxon>ecological metagenomes</taxon>
    </lineage>
</organism>
<protein>
    <recommendedName>
        <fullName evidence="5">DNA-directed DNA polymerase family A palm domain-containing protein</fullName>
    </recommendedName>
</protein>
<dbReference type="AlphaFoldDB" id="A0A0F9AJ58"/>
<dbReference type="SUPFAM" id="SSF56672">
    <property type="entry name" value="DNA/RNA polymerases"/>
    <property type="match status" value="1"/>
</dbReference>
<dbReference type="InterPro" id="IPR036397">
    <property type="entry name" value="RNaseH_sf"/>
</dbReference>
<dbReference type="InterPro" id="IPR043502">
    <property type="entry name" value="DNA/RNA_pol_sf"/>
</dbReference>
<name>A0A0F9AJ58_9ZZZZ</name>
<dbReference type="Gene3D" id="3.30.70.370">
    <property type="match status" value="1"/>
</dbReference>
<dbReference type="GO" id="GO:0008408">
    <property type="term" value="F:3'-5' exonuclease activity"/>
    <property type="evidence" value="ECO:0007669"/>
    <property type="project" value="InterPro"/>
</dbReference>
<dbReference type="GO" id="GO:0006261">
    <property type="term" value="P:DNA-templated DNA replication"/>
    <property type="evidence" value="ECO:0007669"/>
    <property type="project" value="InterPro"/>
</dbReference>
<dbReference type="GO" id="GO:0003887">
    <property type="term" value="F:DNA-directed DNA polymerase activity"/>
    <property type="evidence" value="ECO:0007669"/>
    <property type="project" value="InterPro"/>
</dbReference>
<dbReference type="InterPro" id="IPR002562">
    <property type="entry name" value="3'-5'_exonuclease_dom"/>
</dbReference>
<dbReference type="Gene3D" id="1.10.150.20">
    <property type="entry name" value="5' to 3' exonuclease, C-terminal subdomain"/>
    <property type="match status" value="1"/>
</dbReference>
<feature type="non-terminal residue" evidence="4">
    <location>
        <position position="384"/>
    </location>
</feature>
<accession>A0A0F9AJ58</accession>
<keyword evidence="1" id="KW-0235">DNA replication</keyword>
<evidence type="ECO:0000259" key="3">
    <source>
        <dbReference type="Pfam" id="PF01612"/>
    </source>
</evidence>
<sequence>NPKSLGPYFADPAILKIGQNLKFDVKFVKHNYNWEVVNLADTMIIEQVIRCGLRLRASMAALALYYLRLHLDKDKDLRLSFASTKIGCFSKRQLDYAAGDCVYPLYILQKQKQIIKERGLVSTVNLEHKVLPVLAKAELEGMKMDTHSWLKLYQNSVRKKDDAEAQLDVFFGTENYRQDDFFGESKKQKNVNYDSPDQVLNLLKLRKYDIESTDKNALILAYIEKRLPKKFVQAMLLFRMYTTRISRYGLNMLQAIEPSTNHIHTEFLQANTATGRLSSGRATGEEFGVKTQVRSGEAKRINFQNLPRLDEYRTCFVADKGYKLVVLDYSAIEPRILAQQSSDPMYVRTFKNDLDIYQEIGEEIYHEEVSKKPGRPAELRDKAK</sequence>
<feature type="domain" description="DNA-directed DNA polymerase family A palm" evidence="2">
    <location>
        <begin position="189"/>
        <end position="371"/>
    </location>
</feature>
<dbReference type="Pfam" id="PF01612">
    <property type="entry name" value="DNA_pol_A_exo1"/>
    <property type="match status" value="1"/>
</dbReference>
<dbReference type="PANTHER" id="PTHR10133:SF27">
    <property type="entry name" value="DNA POLYMERASE NU"/>
    <property type="match status" value="1"/>
</dbReference>
<gene>
    <name evidence="4" type="ORF">LCGC14_2906210</name>
</gene>